<dbReference type="KEGG" id="more:E1B28_010843"/>
<evidence type="ECO:0000313" key="2">
    <source>
        <dbReference type="Proteomes" id="UP001049176"/>
    </source>
</evidence>
<accession>A0A9P7UPL3</accession>
<sequence length="334" mass="37728">MSTSTQSLQSLKEILMDVEQRVAQCCQLDEKYQDSEDRIEFSVRSDDVENVIDFLEEIPQSRVLRVNYDIVTPEARFSVRVAMPSLLYDMTATGWAELNRKILSISFPAMNYPQIFTSSLQTTYPGQNGGKSADTNIMPRARFEVGASRYPSVVLEVGYSETHAKLVRDVEQWLSQSPEILTVFCVKFKKNTVPLRGILQIWKRSNATNEPGVRCQLDFNLGMIDEEGYCDGLASQLRLYTHDYLMDSFTAGDAIINYGLRNLQPVVVDEMDEAGLIDKQLKIPSDPLKRWLHDLKMAVEMNSGGLLDFNFRGFGLAPPTHVQTGVGLRTGDFE</sequence>
<dbReference type="AlphaFoldDB" id="A0A9P7UPL3"/>
<keyword evidence="2" id="KW-1185">Reference proteome</keyword>
<name>A0A9P7UPL3_9AGAR</name>
<reference evidence="1" key="1">
    <citation type="journal article" date="2021" name="Genome Biol. Evol.">
        <title>The assembled and annotated genome of the fairy-ring fungus Marasmius oreades.</title>
        <authorList>
            <person name="Hiltunen M."/>
            <person name="Ament-Velasquez S.L."/>
            <person name="Johannesson H."/>
        </authorList>
    </citation>
    <scope>NUCLEOTIDE SEQUENCE</scope>
    <source>
        <strain evidence="1">03SP1</strain>
    </source>
</reference>
<dbReference type="OrthoDB" id="76567at2759"/>
<evidence type="ECO:0000313" key="1">
    <source>
        <dbReference type="EMBL" id="KAG7089135.1"/>
    </source>
</evidence>
<proteinExistence type="predicted"/>
<gene>
    <name evidence="1" type="ORF">E1B28_010843</name>
</gene>
<comment type="caution">
    <text evidence="1">The sequence shown here is derived from an EMBL/GenBank/DDBJ whole genome shotgun (WGS) entry which is preliminary data.</text>
</comment>
<protein>
    <submittedName>
        <fullName evidence="1">Uncharacterized protein</fullName>
    </submittedName>
</protein>
<dbReference type="EMBL" id="CM032187">
    <property type="protein sequence ID" value="KAG7089135.1"/>
    <property type="molecule type" value="Genomic_DNA"/>
</dbReference>
<dbReference type="RefSeq" id="XP_043005605.1">
    <property type="nucleotide sequence ID" value="XM_043155823.1"/>
</dbReference>
<dbReference type="Proteomes" id="UP001049176">
    <property type="component" value="Chromosome 7"/>
</dbReference>
<dbReference type="GeneID" id="66079918"/>
<organism evidence="1 2">
    <name type="scientific">Marasmius oreades</name>
    <name type="common">fairy-ring Marasmius</name>
    <dbReference type="NCBI Taxonomy" id="181124"/>
    <lineage>
        <taxon>Eukaryota</taxon>
        <taxon>Fungi</taxon>
        <taxon>Dikarya</taxon>
        <taxon>Basidiomycota</taxon>
        <taxon>Agaricomycotina</taxon>
        <taxon>Agaricomycetes</taxon>
        <taxon>Agaricomycetidae</taxon>
        <taxon>Agaricales</taxon>
        <taxon>Marasmiineae</taxon>
        <taxon>Marasmiaceae</taxon>
        <taxon>Marasmius</taxon>
    </lineage>
</organism>